<proteinExistence type="predicted"/>
<gene>
    <name evidence="2" type="ORF">DILT_LOCUS17029</name>
</gene>
<sequence length="48" mass="5347">MEPLLPSESPPMTGCSVSLHRTSSSTVKLVRRLSLSRKKKQKKAVPNR</sequence>
<evidence type="ECO:0000256" key="1">
    <source>
        <dbReference type="SAM" id="MobiDB-lite"/>
    </source>
</evidence>
<evidence type="ECO:0000313" key="2">
    <source>
        <dbReference type="EMBL" id="VDN36431.1"/>
    </source>
</evidence>
<feature type="region of interest" description="Disordered" evidence="1">
    <location>
        <begin position="1"/>
        <end position="48"/>
    </location>
</feature>
<feature type="compositionally biased region" description="Basic residues" evidence="1">
    <location>
        <begin position="29"/>
        <end position="48"/>
    </location>
</feature>
<reference evidence="2 3" key="1">
    <citation type="submission" date="2018-11" db="EMBL/GenBank/DDBJ databases">
        <authorList>
            <consortium name="Pathogen Informatics"/>
        </authorList>
    </citation>
    <scope>NUCLEOTIDE SEQUENCE [LARGE SCALE GENOMIC DNA]</scope>
</reference>
<keyword evidence="3" id="KW-1185">Reference proteome</keyword>
<dbReference type="Proteomes" id="UP000281553">
    <property type="component" value="Unassembled WGS sequence"/>
</dbReference>
<dbReference type="EMBL" id="UYRU01088890">
    <property type="protein sequence ID" value="VDN36431.1"/>
    <property type="molecule type" value="Genomic_DNA"/>
</dbReference>
<protein>
    <submittedName>
        <fullName evidence="2">Uncharacterized protein</fullName>
    </submittedName>
</protein>
<name>A0A3P7P1X6_DIBLA</name>
<evidence type="ECO:0000313" key="3">
    <source>
        <dbReference type="Proteomes" id="UP000281553"/>
    </source>
</evidence>
<dbReference type="AlphaFoldDB" id="A0A3P7P1X6"/>
<organism evidence="2 3">
    <name type="scientific">Dibothriocephalus latus</name>
    <name type="common">Fish tapeworm</name>
    <name type="synonym">Diphyllobothrium latum</name>
    <dbReference type="NCBI Taxonomy" id="60516"/>
    <lineage>
        <taxon>Eukaryota</taxon>
        <taxon>Metazoa</taxon>
        <taxon>Spiralia</taxon>
        <taxon>Lophotrochozoa</taxon>
        <taxon>Platyhelminthes</taxon>
        <taxon>Cestoda</taxon>
        <taxon>Eucestoda</taxon>
        <taxon>Diphyllobothriidea</taxon>
        <taxon>Diphyllobothriidae</taxon>
        <taxon>Dibothriocephalus</taxon>
    </lineage>
</organism>
<accession>A0A3P7P1X6</accession>